<evidence type="ECO:0000313" key="1">
    <source>
        <dbReference type="EMBL" id="RCG17907.1"/>
    </source>
</evidence>
<proteinExistence type="predicted"/>
<comment type="caution">
    <text evidence="1">The sequence shown here is derived from an EMBL/GenBank/DDBJ whole genome shotgun (WGS) entry which is preliminary data.</text>
</comment>
<protein>
    <submittedName>
        <fullName evidence="1">Uncharacterized protein</fullName>
    </submittedName>
</protein>
<gene>
    <name evidence="1" type="ORF">DQ384_39375</name>
</gene>
<name>A0A367EKK6_9ACTN</name>
<accession>A0A367EKK6</accession>
<sequence length="205" mass="21608">MTASCRSGAAGEQAGGRLAAAAILRMMAAGVLDGRHPAAVLESADDGTRAALALLRDFLLVADTRRELVPVVAHLGRGAAAALAAIYDEDRAAVSAWLDGQARIAVDHAESWQGLGRPIPLVIDLVATAAAELWDEAAAGQTPGRLAAQLNAWIRPDHLQQDRYELLLCLGHYTADLTAHAMRYEADPLYAYLDAVAARDIGHGT</sequence>
<dbReference type="EMBL" id="QOIL01000039">
    <property type="protein sequence ID" value="RCG17907.1"/>
    <property type="molecule type" value="Genomic_DNA"/>
</dbReference>
<evidence type="ECO:0000313" key="2">
    <source>
        <dbReference type="Proteomes" id="UP000253094"/>
    </source>
</evidence>
<dbReference type="RefSeq" id="WP_114033993.1">
    <property type="nucleotide sequence ID" value="NZ_QOIL01000039.1"/>
</dbReference>
<dbReference type="Proteomes" id="UP000253094">
    <property type="component" value="Unassembled WGS sequence"/>
</dbReference>
<reference evidence="1 2" key="1">
    <citation type="submission" date="2018-06" db="EMBL/GenBank/DDBJ databases">
        <title>Sphaerisporangium craniellae sp. nov., isolated from a marine sponge in the South China Sea.</title>
        <authorList>
            <person name="Li L."/>
        </authorList>
    </citation>
    <scope>NUCLEOTIDE SEQUENCE [LARGE SCALE GENOMIC DNA]</scope>
    <source>
        <strain evidence="1 2">CCTCC AA 208026</strain>
    </source>
</reference>
<keyword evidence="2" id="KW-1185">Reference proteome</keyword>
<organism evidence="1 2">
    <name type="scientific">Sphaerisporangium album</name>
    <dbReference type="NCBI Taxonomy" id="509200"/>
    <lineage>
        <taxon>Bacteria</taxon>
        <taxon>Bacillati</taxon>
        <taxon>Actinomycetota</taxon>
        <taxon>Actinomycetes</taxon>
        <taxon>Streptosporangiales</taxon>
        <taxon>Streptosporangiaceae</taxon>
        <taxon>Sphaerisporangium</taxon>
    </lineage>
</organism>
<dbReference type="AlphaFoldDB" id="A0A367EKK6"/>